<keyword evidence="1" id="KW-1133">Transmembrane helix</keyword>
<evidence type="ECO:0000256" key="1">
    <source>
        <dbReference type="SAM" id="Phobius"/>
    </source>
</evidence>
<dbReference type="EMBL" id="JBITGY010000009">
    <property type="protein sequence ID" value="MFI6501882.1"/>
    <property type="molecule type" value="Genomic_DNA"/>
</dbReference>
<evidence type="ECO:0000313" key="3">
    <source>
        <dbReference type="Proteomes" id="UP001612741"/>
    </source>
</evidence>
<protein>
    <recommendedName>
        <fullName evidence="4">DUF4245 domain-containing protein</fullName>
    </recommendedName>
</protein>
<name>A0ABW7Z118_9ACTN</name>
<gene>
    <name evidence="2" type="ORF">ACIBG2_31190</name>
</gene>
<feature type="transmembrane region" description="Helical" evidence="1">
    <location>
        <begin position="6"/>
        <end position="28"/>
    </location>
</feature>
<sequence length="177" mass="18778">MHTGRWWRAAFSVLALVSSVVALSLVFFTDFGRDARPASPPPPSPALIDPTAIAVVSDDFWLTYLPAGLERTGGGDAASGTAGGWARFGTGDRTVEAQVEHGTVAADWETYRKRAVVRSARETTVRGRPAVVGAHPDGGRMIVWLERAGTGAWIRVSEALANELLAIAASVKAPVRD</sequence>
<keyword evidence="1" id="KW-0472">Membrane</keyword>
<comment type="caution">
    <text evidence="2">The sequence shown here is derived from an EMBL/GenBank/DDBJ whole genome shotgun (WGS) entry which is preliminary data.</text>
</comment>
<keyword evidence="3" id="KW-1185">Reference proteome</keyword>
<dbReference type="RefSeq" id="WP_397086768.1">
    <property type="nucleotide sequence ID" value="NZ_JBITGY010000009.1"/>
</dbReference>
<evidence type="ECO:0008006" key="4">
    <source>
        <dbReference type="Google" id="ProtNLM"/>
    </source>
</evidence>
<organism evidence="2 3">
    <name type="scientific">Nonomuraea typhae</name>
    <dbReference type="NCBI Taxonomy" id="2603600"/>
    <lineage>
        <taxon>Bacteria</taxon>
        <taxon>Bacillati</taxon>
        <taxon>Actinomycetota</taxon>
        <taxon>Actinomycetes</taxon>
        <taxon>Streptosporangiales</taxon>
        <taxon>Streptosporangiaceae</taxon>
        <taxon>Nonomuraea</taxon>
    </lineage>
</organism>
<accession>A0ABW7Z118</accession>
<dbReference type="Proteomes" id="UP001612741">
    <property type="component" value="Unassembled WGS sequence"/>
</dbReference>
<keyword evidence="1" id="KW-0812">Transmembrane</keyword>
<proteinExistence type="predicted"/>
<evidence type="ECO:0000313" key="2">
    <source>
        <dbReference type="EMBL" id="MFI6501882.1"/>
    </source>
</evidence>
<reference evidence="2 3" key="1">
    <citation type="submission" date="2024-10" db="EMBL/GenBank/DDBJ databases">
        <title>The Natural Products Discovery Center: Release of the First 8490 Sequenced Strains for Exploring Actinobacteria Biosynthetic Diversity.</title>
        <authorList>
            <person name="Kalkreuter E."/>
            <person name="Kautsar S.A."/>
            <person name="Yang D."/>
            <person name="Bader C.D."/>
            <person name="Teijaro C.N."/>
            <person name="Fluegel L."/>
            <person name="Davis C.M."/>
            <person name="Simpson J.R."/>
            <person name="Lauterbach L."/>
            <person name="Steele A.D."/>
            <person name="Gui C."/>
            <person name="Meng S."/>
            <person name="Li G."/>
            <person name="Viehrig K."/>
            <person name="Ye F."/>
            <person name="Su P."/>
            <person name="Kiefer A.F."/>
            <person name="Nichols A."/>
            <person name="Cepeda A.J."/>
            <person name="Yan W."/>
            <person name="Fan B."/>
            <person name="Jiang Y."/>
            <person name="Adhikari A."/>
            <person name="Zheng C.-J."/>
            <person name="Schuster L."/>
            <person name="Cowan T.M."/>
            <person name="Smanski M.J."/>
            <person name="Chevrette M.G."/>
            <person name="De Carvalho L.P.S."/>
            <person name="Shen B."/>
        </authorList>
    </citation>
    <scope>NUCLEOTIDE SEQUENCE [LARGE SCALE GENOMIC DNA]</scope>
    <source>
        <strain evidence="2 3">NPDC050545</strain>
    </source>
</reference>